<evidence type="ECO:0000313" key="10">
    <source>
        <dbReference type="EMBL" id="KAG9455747.1"/>
    </source>
</evidence>
<dbReference type="GO" id="GO:0061630">
    <property type="term" value="F:ubiquitin protein ligase activity"/>
    <property type="evidence" value="ECO:0007669"/>
    <property type="project" value="UniProtKB-EC"/>
</dbReference>
<evidence type="ECO:0000256" key="7">
    <source>
        <dbReference type="ARBA" id="ARBA00022833"/>
    </source>
</evidence>
<accession>A0AAV7F7I8</accession>
<evidence type="ECO:0000256" key="2">
    <source>
        <dbReference type="ARBA" id="ARBA00012483"/>
    </source>
</evidence>
<dbReference type="AlphaFoldDB" id="A0AAV7F7I8"/>
<dbReference type="Gene3D" id="3.30.40.10">
    <property type="entry name" value="Zinc/RING finger domain, C3HC4 (zinc finger)"/>
    <property type="match status" value="1"/>
</dbReference>
<dbReference type="PANTHER" id="PTHR22937:SF65">
    <property type="entry name" value="E3 UBIQUITIN-PROTEIN LIGASE ARK2C"/>
    <property type="match status" value="1"/>
</dbReference>
<name>A0AAV7F7I8_ARIFI</name>
<dbReference type="SMART" id="SM00184">
    <property type="entry name" value="RING"/>
    <property type="match status" value="1"/>
</dbReference>
<comment type="caution">
    <text evidence="10">The sequence shown here is derived from an EMBL/GenBank/DDBJ whole genome shotgun (WGS) entry which is preliminary data.</text>
</comment>
<evidence type="ECO:0000259" key="9">
    <source>
        <dbReference type="PROSITE" id="PS50089"/>
    </source>
</evidence>
<dbReference type="PANTHER" id="PTHR22937">
    <property type="entry name" value="E3 UBIQUITIN-PROTEIN LIGASE RNF165"/>
    <property type="match status" value="1"/>
</dbReference>
<gene>
    <name evidence="10" type="ORF">H6P81_000255</name>
</gene>
<evidence type="ECO:0000256" key="6">
    <source>
        <dbReference type="ARBA" id="ARBA00022786"/>
    </source>
</evidence>
<dbReference type="EMBL" id="JAINDJ010000002">
    <property type="protein sequence ID" value="KAG9455747.1"/>
    <property type="molecule type" value="Genomic_DNA"/>
</dbReference>
<dbReference type="InterPro" id="IPR013083">
    <property type="entry name" value="Znf_RING/FYVE/PHD"/>
</dbReference>
<evidence type="ECO:0000256" key="4">
    <source>
        <dbReference type="ARBA" id="ARBA00022723"/>
    </source>
</evidence>
<comment type="catalytic activity">
    <reaction evidence="1">
        <text>S-ubiquitinyl-[E2 ubiquitin-conjugating enzyme]-L-cysteine + [acceptor protein]-L-lysine = [E2 ubiquitin-conjugating enzyme]-L-cysteine + N(6)-ubiquitinyl-[acceptor protein]-L-lysine.</text>
        <dbReference type="EC" id="2.3.2.27"/>
    </reaction>
</comment>
<keyword evidence="6" id="KW-0833">Ubl conjugation pathway</keyword>
<keyword evidence="4" id="KW-0479">Metal-binding</keyword>
<evidence type="ECO:0000256" key="8">
    <source>
        <dbReference type="PROSITE-ProRule" id="PRU00175"/>
    </source>
</evidence>
<organism evidence="10 11">
    <name type="scientific">Aristolochia fimbriata</name>
    <name type="common">White veined hardy Dutchman's pipe vine</name>
    <dbReference type="NCBI Taxonomy" id="158543"/>
    <lineage>
        <taxon>Eukaryota</taxon>
        <taxon>Viridiplantae</taxon>
        <taxon>Streptophyta</taxon>
        <taxon>Embryophyta</taxon>
        <taxon>Tracheophyta</taxon>
        <taxon>Spermatophyta</taxon>
        <taxon>Magnoliopsida</taxon>
        <taxon>Magnoliidae</taxon>
        <taxon>Piperales</taxon>
        <taxon>Aristolochiaceae</taxon>
        <taxon>Aristolochia</taxon>
    </lineage>
</organism>
<dbReference type="EC" id="2.3.2.27" evidence="2"/>
<sequence>MAAAVIMATSYPAWRYSWEVTGEKKQFAICIAVQSYLYCDFKTPFGTIREHRNGPDHRPCERLELLIPNIDFLVDDTLDQYSDVTSRIDGALSKLLLDSHTGSDELRQSITDVVLIILRRYTEGYDTAKCGSVVYIDVEEERVKTVKISSFRSYFESYVRVGTVDGIDDSCPICMDDFLAGDEIGHTECGHSFHFRCIARWICDSLFCPMCRTSSLGTVAEPGGIKGNRIMSR</sequence>
<dbReference type="InterPro" id="IPR045191">
    <property type="entry name" value="MBR1/2-like"/>
</dbReference>
<dbReference type="PROSITE" id="PS50089">
    <property type="entry name" value="ZF_RING_2"/>
    <property type="match status" value="1"/>
</dbReference>
<dbReference type="Proteomes" id="UP000825729">
    <property type="component" value="Unassembled WGS sequence"/>
</dbReference>
<keyword evidence="3" id="KW-0808">Transferase</keyword>
<feature type="domain" description="RING-type" evidence="9">
    <location>
        <begin position="171"/>
        <end position="212"/>
    </location>
</feature>
<reference evidence="10 11" key="1">
    <citation type="submission" date="2021-07" db="EMBL/GenBank/DDBJ databases">
        <title>The Aristolochia fimbriata genome: insights into angiosperm evolution, floral development and chemical biosynthesis.</title>
        <authorList>
            <person name="Jiao Y."/>
        </authorList>
    </citation>
    <scope>NUCLEOTIDE SEQUENCE [LARGE SCALE GENOMIC DNA]</scope>
    <source>
        <strain evidence="10">IBCAS-2021</strain>
        <tissue evidence="10">Leaf</tissue>
    </source>
</reference>
<evidence type="ECO:0000313" key="11">
    <source>
        <dbReference type="Proteomes" id="UP000825729"/>
    </source>
</evidence>
<dbReference type="Pfam" id="PF13639">
    <property type="entry name" value="zf-RING_2"/>
    <property type="match status" value="1"/>
</dbReference>
<dbReference type="InterPro" id="IPR001841">
    <property type="entry name" value="Znf_RING"/>
</dbReference>
<evidence type="ECO:0000256" key="5">
    <source>
        <dbReference type="ARBA" id="ARBA00022771"/>
    </source>
</evidence>
<evidence type="ECO:0000256" key="3">
    <source>
        <dbReference type="ARBA" id="ARBA00022679"/>
    </source>
</evidence>
<dbReference type="CDD" id="cd16448">
    <property type="entry name" value="RING-H2"/>
    <property type="match status" value="1"/>
</dbReference>
<dbReference type="SUPFAM" id="SSF57850">
    <property type="entry name" value="RING/U-box"/>
    <property type="match status" value="1"/>
</dbReference>
<keyword evidence="11" id="KW-1185">Reference proteome</keyword>
<proteinExistence type="predicted"/>
<keyword evidence="5 8" id="KW-0863">Zinc-finger</keyword>
<evidence type="ECO:0000256" key="1">
    <source>
        <dbReference type="ARBA" id="ARBA00000900"/>
    </source>
</evidence>
<protein>
    <recommendedName>
        <fullName evidence="2">RING-type E3 ubiquitin transferase</fullName>
        <ecNumber evidence="2">2.3.2.27</ecNumber>
    </recommendedName>
</protein>
<dbReference type="GO" id="GO:0008270">
    <property type="term" value="F:zinc ion binding"/>
    <property type="evidence" value="ECO:0007669"/>
    <property type="project" value="UniProtKB-KW"/>
</dbReference>
<keyword evidence="7" id="KW-0862">Zinc</keyword>